<evidence type="ECO:0000256" key="6">
    <source>
        <dbReference type="ARBA" id="ARBA00023136"/>
    </source>
</evidence>
<evidence type="ECO:0000256" key="3">
    <source>
        <dbReference type="ARBA" id="ARBA00022452"/>
    </source>
</evidence>
<keyword evidence="7 10" id="KW-0564">Palmitate</keyword>
<dbReference type="RefSeq" id="WP_136258517.1">
    <property type="nucleotide sequence ID" value="NZ_MWIO01000027.1"/>
</dbReference>
<evidence type="ECO:0000256" key="7">
    <source>
        <dbReference type="ARBA" id="ARBA00023139"/>
    </source>
</evidence>
<dbReference type="OrthoDB" id="9770517at2"/>
<organism evidence="11 12">
    <name type="scientific">Rhodanobacter lindaniclasticus</name>
    <dbReference type="NCBI Taxonomy" id="75310"/>
    <lineage>
        <taxon>Bacteria</taxon>
        <taxon>Pseudomonadati</taxon>
        <taxon>Pseudomonadota</taxon>
        <taxon>Gammaproteobacteria</taxon>
        <taxon>Lysobacterales</taxon>
        <taxon>Rhodanobacteraceae</taxon>
        <taxon>Rhodanobacter</taxon>
    </lineage>
</organism>
<evidence type="ECO:0000256" key="4">
    <source>
        <dbReference type="ARBA" id="ARBA00022692"/>
    </source>
</evidence>
<keyword evidence="4 10" id="KW-0812">Transmembrane</keyword>
<dbReference type="InterPro" id="IPR010131">
    <property type="entry name" value="MdtP/NodT-like"/>
</dbReference>
<dbReference type="InterPro" id="IPR003423">
    <property type="entry name" value="OMP_efflux"/>
</dbReference>
<keyword evidence="6 10" id="KW-0472">Membrane</keyword>
<name>A0A4S3KF57_9GAMM</name>
<evidence type="ECO:0000313" key="12">
    <source>
        <dbReference type="Proteomes" id="UP000306317"/>
    </source>
</evidence>
<accession>A0A4S3KF57</accession>
<keyword evidence="3 10" id="KW-1134">Transmembrane beta strand</keyword>
<evidence type="ECO:0000256" key="2">
    <source>
        <dbReference type="ARBA" id="ARBA00007613"/>
    </source>
</evidence>
<comment type="function">
    <text evidence="9">Could be involved in resistance to puromycin, acriflavine and tetraphenylarsonium chloride.</text>
</comment>
<evidence type="ECO:0000256" key="5">
    <source>
        <dbReference type="ARBA" id="ARBA00022729"/>
    </source>
</evidence>
<protein>
    <submittedName>
        <fullName evidence="11">Fusaric acid resistance protein</fullName>
    </submittedName>
</protein>
<dbReference type="Proteomes" id="UP000306317">
    <property type="component" value="Unassembled WGS sequence"/>
</dbReference>
<comment type="similarity">
    <text evidence="2 10">Belongs to the outer membrane factor (OMF) (TC 1.B.17) family.</text>
</comment>
<sequence>MTTLVRSHPTATPTGVRILALAAMLLSGCTSMAGLHTQAHVDDPQGIAAGRSLGAVPLSDAAWPRQDWWLDYGDAQLDRLVDRALAGQPGLRIAEARVRAADAVAGMAGASLVPQVDGGFHSTRERFSEHGTVPPPIAGSWQTINDASLGLHYELDFWGKNRAAVDAALDRAHAAEVDLQAARLMLTTAMVRAYLRLDAAYARRDLAQATLTQRRQTLALTRKRVAAQLDSALELTQAEAGLPAAREQISAANEAIARIGNQIAALEGEGPDASLTITRPQLAPPAPVAVPGDLPVGLIGRRPDVVAQRWRVEAAGQDIKVAKARFYPDISLNAFLGLQRLGFDDFLSAGSRVLGVGPAISLPIFDGGRLRSNLALHQAGYDATVEAYNATVLAAVHDVVDQLVSLHWLDERQREEQQALALSQHAYELAQARYRSGLASYLQVLSAEGQVLGQKQQVIASQARQRELHLNLVRALGGGYVAAAPAGASNPRSAHHETR</sequence>
<dbReference type="Gene3D" id="2.20.200.10">
    <property type="entry name" value="Outer membrane efflux proteins (OEP)"/>
    <property type="match status" value="1"/>
</dbReference>
<dbReference type="GO" id="GO:0009279">
    <property type="term" value="C:cell outer membrane"/>
    <property type="evidence" value="ECO:0007669"/>
    <property type="project" value="UniProtKB-SubCell"/>
</dbReference>
<keyword evidence="8 10" id="KW-0449">Lipoprotein</keyword>
<dbReference type="Gene3D" id="1.20.1600.10">
    <property type="entry name" value="Outer membrane efflux proteins (OEP)"/>
    <property type="match status" value="1"/>
</dbReference>
<dbReference type="PANTHER" id="PTHR30203">
    <property type="entry name" value="OUTER MEMBRANE CATION EFFLUX PROTEIN"/>
    <property type="match status" value="1"/>
</dbReference>
<dbReference type="Pfam" id="PF02321">
    <property type="entry name" value="OEP"/>
    <property type="match status" value="2"/>
</dbReference>
<evidence type="ECO:0000313" key="11">
    <source>
        <dbReference type="EMBL" id="THD07177.1"/>
    </source>
</evidence>
<dbReference type="GO" id="GO:0015562">
    <property type="term" value="F:efflux transmembrane transporter activity"/>
    <property type="evidence" value="ECO:0007669"/>
    <property type="project" value="InterPro"/>
</dbReference>
<proteinExistence type="inferred from homology"/>
<keyword evidence="12" id="KW-1185">Reference proteome</keyword>
<feature type="chain" id="PRO_5021036314" evidence="10">
    <location>
        <begin position="34"/>
        <end position="499"/>
    </location>
</feature>
<gene>
    <name evidence="11" type="ORF">B1991_09625</name>
</gene>
<dbReference type="PROSITE" id="PS51257">
    <property type="entry name" value="PROKAR_LIPOPROTEIN"/>
    <property type="match status" value="1"/>
</dbReference>
<dbReference type="EMBL" id="MWIO01000027">
    <property type="protein sequence ID" value="THD07177.1"/>
    <property type="molecule type" value="Genomic_DNA"/>
</dbReference>
<dbReference type="SUPFAM" id="SSF56954">
    <property type="entry name" value="Outer membrane efflux proteins (OEP)"/>
    <property type="match status" value="1"/>
</dbReference>
<evidence type="ECO:0000256" key="8">
    <source>
        <dbReference type="ARBA" id="ARBA00023288"/>
    </source>
</evidence>
<dbReference type="PANTHER" id="PTHR30203:SF20">
    <property type="entry name" value="MULTIDRUG RESISTANCE OUTER MEMBRANE PROTEIN MDTP-RELATED"/>
    <property type="match status" value="1"/>
</dbReference>
<evidence type="ECO:0000256" key="10">
    <source>
        <dbReference type="RuleBase" id="RU362097"/>
    </source>
</evidence>
<evidence type="ECO:0000256" key="1">
    <source>
        <dbReference type="ARBA" id="ARBA00004370"/>
    </source>
</evidence>
<keyword evidence="5 10" id="KW-0732">Signal</keyword>
<feature type="signal peptide" evidence="10">
    <location>
        <begin position="1"/>
        <end position="33"/>
    </location>
</feature>
<dbReference type="NCBIfam" id="TIGR01845">
    <property type="entry name" value="outer_NodT"/>
    <property type="match status" value="1"/>
</dbReference>
<comment type="subcellular location">
    <subcellularLocation>
        <location evidence="10">Cell outer membrane</location>
        <topology evidence="10">Lipid-anchor</topology>
    </subcellularLocation>
    <subcellularLocation>
        <location evidence="1">Membrane</location>
    </subcellularLocation>
</comment>
<evidence type="ECO:0000256" key="9">
    <source>
        <dbReference type="ARBA" id="ARBA00037313"/>
    </source>
</evidence>
<reference evidence="11 12" key="1">
    <citation type="submission" date="2017-02" db="EMBL/GenBank/DDBJ databases">
        <title>Whole genome sequencing of Rhodanobacter lindaniclasticus DSM 17932.</title>
        <authorList>
            <person name="Kumar S."/>
            <person name="Patil P."/>
            <person name="Patil P.B."/>
        </authorList>
    </citation>
    <scope>NUCLEOTIDE SEQUENCE [LARGE SCALE GENOMIC DNA]</scope>
    <source>
        <strain evidence="11 12">DSM 17932</strain>
    </source>
</reference>
<comment type="caution">
    <text evidence="11">The sequence shown here is derived from an EMBL/GenBank/DDBJ whole genome shotgun (WGS) entry which is preliminary data.</text>
</comment>
<dbReference type="AlphaFoldDB" id="A0A4S3KF57"/>